<feature type="transmembrane region" description="Helical" evidence="6">
    <location>
        <begin position="312"/>
        <end position="335"/>
    </location>
</feature>
<name>A0A9P4V0S1_9PLEO</name>
<comment type="subcellular location">
    <subcellularLocation>
        <location evidence="1">Membrane</location>
        <topology evidence="1">Multi-pass membrane protein</topology>
    </subcellularLocation>
</comment>
<feature type="compositionally biased region" description="Low complexity" evidence="5">
    <location>
        <begin position="526"/>
        <end position="541"/>
    </location>
</feature>
<dbReference type="Proteomes" id="UP000799444">
    <property type="component" value="Unassembled WGS sequence"/>
</dbReference>
<feature type="transmembrane region" description="Helical" evidence="6">
    <location>
        <begin position="207"/>
        <end position="229"/>
    </location>
</feature>
<proteinExistence type="predicted"/>
<comment type="caution">
    <text evidence="7">The sequence shown here is derived from an EMBL/GenBank/DDBJ whole genome shotgun (WGS) entry which is preliminary data.</text>
</comment>
<feature type="transmembrane region" description="Helical" evidence="6">
    <location>
        <begin position="448"/>
        <end position="475"/>
    </location>
</feature>
<evidence type="ECO:0000256" key="4">
    <source>
        <dbReference type="ARBA" id="ARBA00023136"/>
    </source>
</evidence>
<evidence type="ECO:0000256" key="5">
    <source>
        <dbReference type="SAM" id="MobiDB-lite"/>
    </source>
</evidence>
<keyword evidence="4 6" id="KW-0472">Membrane</keyword>
<dbReference type="AlphaFoldDB" id="A0A9P4V0S1"/>
<dbReference type="PROSITE" id="PS00216">
    <property type="entry name" value="SUGAR_TRANSPORT_1"/>
    <property type="match status" value="1"/>
</dbReference>
<keyword evidence="3 6" id="KW-1133">Transmembrane helix</keyword>
<evidence type="ECO:0000256" key="3">
    <source>
        <dbReference type="ARBA" id="ARBA00022989"/>
    </source>
</evidence>
<evidence type="ECO:0000313" key="7">
    <source>
        <dbReference type="EMBL" id="KAF2732343.1"/>
    </source>
</evidence>
<feature type="transmembrane region" description="Helical" evidence="6">
    <location>
        <begin position="355"/>
        <end position="374"/>
    </location>
</feature>
<keyword evidence="8" id="KW-1185">Reference proteome</keyword>
<dbReference type="OrthoDB" id="194139at2759"/>
<keyword evidence="2 6" id="KW-0812">Transmembrane</keyword>
<evidence type="ECO:0000256" key="1">
    <source>
        <dbReference type="ARBA" id="ARBA00004141"/>
    </source>
</evidence>
<sequence length="541" mass="59725">MTSRATPRASLDNIEEGAPLLSPDSEAFPLPIPDAAPKKHKPWLLLCVLIFFLVAIVDIGAFLAEAPKTRVYETNLCVRYYREHDPSKIVNGHVDEELCKEDVIQERLASLFGWQELFDSIPGILLAVPLGTLADRVGRKWVFASCLMGLQLNSAWILLICYFESLPLQLTWLSSAFYICGGGPIVATAVGITMVSDICPPEKRTAIFLYLTASVLVAELIAPILAARLMESGNWFPLLLALAIQQVGICIAIFFPETLHLRDLPEPVDPPLSPSIELQTKPKTSIRKLFGFRAQVGHFRDAYLFLRRDYQLALVIFTFFANRIGRQALTLLIRYASKRYHWKISQAAYLLSFRAATNLVALTVFVPLVNLILLRVVRLPSHHADIWIARGSIVLTTLAFFCMGTAAQPALLIIGLLVFNLGTGYNAAMRSISIHVVGGQSSPDTGRLFAVVAIIESIGTMIAGPTLSSTFQWGIERGEPWIGAPFFFATLIFGVMMLVTFAISFKSPVIIQYEDESGDESERLASPRASSSALRRSISPE</sequence>
<dbReference type="InterPro" id="IPR005829">
    <property type="entry name" value="Sugar_transporter_CS"/>
</dbReference>
<feature type="transmembrane region" description="Helical" evidence="6">
    <location>
        <begin position="235"/>
        <end position="255"/>
    </location>
</feature>
<protein>
    <submittedName>
        <fullName evidence="7">MFS transporter-like protein</fullName>
    </submittedName>
</protein>
<dbReference type="PANTHER" id="PTHR23507:SF1">
    <property type="entry name" value="FI18259P1-RELATED"/>
    <property type="match status" value="1"/>
</dbReference>
<dbReference type="Gene3D" id="1.20.1250.20">
    <property type="entry name" value="MFS general substrate transporter like domains"/>
    <property type="match status" value="1"/>
</dbReference>
<dbReference type="GO" id="GO:0016020">
    <property type="term" value="C:membrane"/>
    <property type="evidence" value="ECO:0007669"/>
    <property type="project" value="UniProtKB-SubCell"/>
</dbReference>
<dbReference type="InterPro" id="IPR011701">
    <property type="entry name" value="MFS"/>
</dbReference>
<evidence type="ECO:0000313" key="8">
    <source>
        <dbReference type="Proteomes" id="UP000799444"/>
    </source>
</evidence>
<reference evidence="7" key="1">
    <citation type="journal article" date="2020" name="Stud. Mycol.">
        <title>101 Dothideomycetes genomes: a test case for predicting lifestyles and emergence of pathogens.</title>
        <authorList>
            <person name="Haridas S."/>
            <person name="Albert R."/>
            <person name="Binder M."/>
            <person name="Bloem J."/>
            <person name="Labutti K."/>
            <person name="Salamov A."/>
            <person name="Andreopoulos B."/>
            <person name="Baker S."/>
            <person name="Barry K."/>
            <person name="Bills G."/>
            <person name="Bluhm B."/>
            <person name="Cannon C."/>
            <person name="Castanera R."/>
            <person name="Culley D."/>
            <person name="Daum C."/>
            <person name="Ezra D."/>
            <person name="Gonzalez J."/>
            <person name="Henrissat B."/>
            <person name="Kuo A."/>
            <person name="Liang C."/>
            <person name="Lipzen A."/>
            <person name="Lutzoni F."/>
            <person name="Magnuson J."/>
            <person name="Mondo S."/>
            <person name="Nolan M."/>
            <person name="Ohm R."/>
            <person name="Pangilinan J."/>
            <person name="Park H.-J."/>
            <person name="Ramirez L."/>
            <person name="Alfaro M."/>
            <person name="Sun H."/>
            <person name="Tritt A."/>
            <person name="Yoshinaga Y."/>
            <person name="Zwiers L.-H."/>
            <person name="Turgeon B."/>
            <person name="Goodwin S."/>
            <person name="Spatafora J."/>
            <person name="Crous P."/>
            <person name="Grigoriev I."/>
        </authorList>
    </citation>
    <scope>NUCLEOTIDE SEQUENCE</scope>
    <source>
        <strain evidence="7">CBS 125425</strain>
    </source>
</reference>
<feature type="transmembrane region" description="Helical" evidence="6">
    <location>
        <begin position="43"/>
        <end position="64"/>
    </location>
</feature>
<dbReference type="SUPFAM" id="SSF103473">
    <property type="entry name" value="MFS general substrate transporter"/>
    <property type="match status" value="1"/>
</dbReference>
<accession>A0A9P4V0S1</accession>
<dbReference type="GO" id="GO:0022857">
    <property type="term" value="F:transmembrane transporter activity"/>
    <property type="evidence" value="ECO:0007669"/>
    <property type="project" value="InterPro"/>
</dbReference>
<dbReference type="PANTHER" id="PTHR23507">
    <property type="entry name" value="ZGC:174356"/>
    <property type="match status" value="1"/>
</dbReference>
<dbReference type="EMBL" id="ML996178">
    <property type="protein sequence ID" value="KAF2732343.1"/>
    <property type="molecule type" value="Genomic_DNA"/>
</dbReference>
<feature type="transmembrane region" description="Helical" evidence="6">
    <location>
        <begin position="481"/>
        <end position="503"/>
    </location>
</feature>
<feature type="transmembrane region" description="Helical" evidence="6">
    <location>
        <begin position="175"/>
        <end position="195"/>
    </location>
</feature>
<evidence type="ECO:0000256" key="2">
    <source>
        <dbReference type="ARBA" id="ARBA00022692"/>
    </source>
</evidence>
<feature type="transmembrane region" description="Helical" evidence="6">
    <location>
        <begin position="141"/>
        <end position="163"/>
    </location>
</feature>
<feature type="region of interest" description="Disordered" evidence="5">
    <location>
        <begin position="516"/>
        <end position="541"/>
    </location>
</feature>
<gene>
    <name evidence="7" type="ORF">EJ04DRAFT_337434</name>
</gene>
<dbReference type="Pfam" id="PF07690">
    <property type="entry name" value="MFS_1"/>
    <property type="match status" value="1"/>
</dbReference>
<dbReference type="InterPro" id="IPR036259">
    <property type="entry name" value="MFS_trans_sf"/>
</dbReference>
<evidence type="ECO:0000256" key="6">
    <source>
        <dbReference type="SAM" id="Phobius"/>
    </source>
</evidence>
<organism evidence="7 8">
    <name type="scientific">Polyplosphaeria fusca</name>
    <dbReference type="NCBI Taxonomy" id="682080"/>
    <lineage>
        <taxon>Eukaryota</taxon>
        <taxon>Fungi</taxon>
        <taxon>Dikarya</taxon>
        <taxon>Ascomycota</taxon>
        <taxon>Pezizomycotina</taxon>
        <taxon>Dothideomycetes</taxon>
        <taxon>Pleosporomycetidae</taxon>
        <taxon>Pleosporales</taxon>
        <taxon>Tetraplosphaeriaceae</taxon>
        <taxon>Polyplosphaeria</taxon>
    </lineage>
</organism>